<accession>A0ABR2I7F0</accession>
<dbReference type="InterPro" id="IPR016024">
    <property type="entry name" value="ARM-type_fold"/>
</dbReference>
<dbReference type="Proteomes" id="UP001470230">
    <property type="component" value="Unassembled WGS sequence"/>
</dbReference>
<dbReference type="InterPro" id="IPR011989">
    <property type="entry name" value="ARM-like"/>
</dbReference>
<reference evidence="1 2" key="1">
    <citation type="submission" date="2024-04" db="EMBL/GenBank/DDBJ databases">
        <title>Tritrichomonas musculus Genome.</title>
        <authorList>
            <person name="Alves-Ferreira E."/>
            <person name="Grigg M."/>
            <person name="Lorenzi H."/>
            <person name="Galac M."/>
        </authorList>
    </citation>
    <scope>NUCLEOTIDE SEQUENCE [LARGE SCALE GENOMIC DNA]</scope>
    <source>
        <strain evidence="1 2">EAF2021</strain>
    </source>
</reference>
<proteinExistence type="predicted"/>
<evidence type="ECO:0000313" key="2">
    <source>
        <dbReference type="Proteomes" id="UP001470230"/>
    </source>
</evidence>
<dbReference type="EMBL" id="JAPFFF010000019">
    <property type="protein sequence ID" value="KAK8857973.1"/>
    <property type="molecule type" value="Genomic_DNA"/>
</dbReference>
<organism evidence="1 2">
    <name type="scientific">Tritrichomonas musculus</name>
    <dbReference type="NCBI Taxonomy" id="1915356"/>
    <lineage>
        <taxon>Eukaryota</taxon>
        <taxon>Metamonada</taxon>
        <taxon>Parabasalia</taxon>
        <taxon>Tritrichomonadida</taxon>
        <taxon>Tritrichomonadidae</taxon>
        <taxon>Tritrichomonas</taxon>
    </lineage>
</organism>
<comment type="caution">
    <text evidence="1">The sequence shown here is derived from an EMBL/GenBank/DDBJ whole genome shotgun (WGS) entry which is preliminary data.</text>
</comment>
<dbReference type="SUPFAM" id="SSF48371">
    <property type="entry name" value="ARM repeat"/>
    <property type="match status" value="1"/>
</dbReference>
<dbReference type="Gene3D" id="1.25.10.10">
    <property type="entry name" value="Leucine-rich Repeat Variant"/>
    <property type="match status" value="1"/>
</dbReference>
<name>A0ABR2I7F0_9EUKA</name>
<evidence type="ECO:0000313" key="1">
    <source>
        <dbReference type="EMBL" id="KAK8857973.1"/>
    </source>
</evidence>
<keyword evidence="2" id="KW-1185">Reference proteome</keyword>
<sequence length="465" mass="54656">MFQFYKDSLSNQNITILITELLSEKDYDEQELNDHFHKCFFFLYHLDKNSMYNEEIPVYEEISKILSWYADLDFTDIHHLNLFSIFYNFICFEGPDNYDKSTEIIIRIIILMFIKCGQNFAEGFSSSLLCRLFIEHINMNVLNLFSLIIGTSNKINKDLTDIGLITKLIDLNTIPNVDTQIFRKTKFLIYSNYALKCDMSDFVDCQKIVDECYNEMQNENDEECYCYQITCILRAVKRSISIMKNLVQKKVISYITLILSSDNKERIRQCLLLLEILTSNANEIDEQLSSELSLSHLLQQLLNFDENGLKAINCVINLMNYDIFSIEQYISNQFPQILNNIFVNGPYEMKEAAIECINNMIYLLSFKRNDKYRFSSVFSDEIISNIILSITDFSFDENIIKKEDFINECLIILKTALTEDKFYNIDEVCSFLDNLYHEVNNEQIALKCKDILMSIEEKINKARNE</sequence>
<gene>
    <name evidence="1" type="ORF">M9Y10_013073</name>
</gene>
<protein>
    <submittedName>
        <fullName evidence="1">Uncharacterized protein</fullName>
    </submittedName>
</protein>